<evidence type="ECO:0000313" key="4">
    <source>
        <dbReference type="Proteomes" id="UP000266673"/>
    </source>
</evidence>
<sequence>MNNNKQNITKYQAFSAKLPAHTLNDLSKDLFYKNIQSAEKKRSRADIACDECRKSKKKCVVLNQNAIPFISCDRCRKSNIECIFTPLCNFCKKKLNCDGFCLNLSCKKKSNPENPSYNEIQTLKNDILAEDKLLKDDNLAINEYLKKLEREIQSLKDDNLAINEYLKKLEREFQSLKDDNQSLKDDNLAKDEYLKKLEREFQLMKEKTKLLEGNFAAKDKFYFWFENVRLFRNLYHFYHSSFKII</sequence>
<evidence type="ECO:0000313" key="3">
    <source>
        <dbReference type="EMBL" id="RIB03826.1"/>
    </source>
</evidence>
<accession>A0A397U9P6</accession>
<evidence type="ECO:0000256" key="1">
    <source>
        <dbReference type="SAM" id="Coils"/>
    </source>
</evidence>
<comment type="caution">
    <text evidence="3">The sequence shown here is derived from an EMBL/GenBank/DDBJ whole genome shotgun (WGS) entry which is preliminary data.</text>
</comment>
<name>A0A397U9P6_9GLOM</name>
<dbReference type="GO" id="GO:0008270">
    <property type="term" value="F:zinc ion binding"/>
    <property type="evidence" value="ECO:0007669"/>
    <property type="project" value="InterPro"/>
</dbReference>
<dbReference type="PROSITE" id="PS50048">
    <property type="entry name" value="ZN2_CY6_FUNGAL_2"/>
    <property type="match status" value="1"/>
</dbReference>
<dbReference type="GO" id="GO:0000981">
    <property type="term" value="F:DNA-binding transcription factor activity, RNA polymerase II-specific"/>
    <property type="evidence" value="ECO:0007669"/>
    <property type="project" value="InterPro"/>
</dbReference>
<organism evidence="3 4">
    <name type="scientific">Gigaspora rosea</name>
    <dbReference type="NCBI Taxonomy" id="44941"/>
    <lineage>
        <taxon>Eukaryota</taxon>
        <taxon>Fungi</taxon>
        <taxon>Fungi incertae sedis</taxon>
        <taxon>Mucoromycota</taxon>
        <taxon>Glomeromycotina</taxon>
        <taxon>Glomeromycetes</taxon>
        <taxon>Diversisporales</taxon>
        <taxon>Gigasporaceae</taxon>
        <taxon>Gigaspora</taxon>
    </lineage>
</organism>
<keyword evidence="4" id="KW-1185">Reference proteome</keyword>
<feature type="coiled-coil region" evidence="1">
    <location>
        <begin position="138"/>
        <end position="214"/>
    </location>
</feature>
<proteinExistence type="predicted"/>
<reference evidence="3 4" key="1">
    <citation type="submission" date="2018-06" db="EMBL/GenBank/DDBJ databases">
        <title>Comparative genomics reveals the genomic features of Rhizophagus irregularis, R. cerebriforme, R. diaphanum and Gigaspora rosea, and their symbiotic lifestyle signature.</title>
        <authorList>
            <person name="Morin E."/>
            <person name="San Clemente H."/>
            <person name="Chen E.C.H."/>
            <person name="De La Providencia I."/>
            <person name="Hainaut M."/>
            <person name="Kuo A."/>
            <person name="Kohler A."/>
            <person name="Murat C."/>
            <person name="Tang N."/>
            <person name="Roy S."/>
            <person name="Loubradou J."/>
            <person name="Henrissat B."/>
            <person name="Grigoriev I.V."/>
            <person name="Corradi N."/>
            <person name="Roux C."/>
            <person name="Martin F.M."/>
        </authorList>
    </citation>
    <scope>NUCLEOTIDE SEQUENCE [LARGE SCALE GENOMIC DNA]</scope>
    <source>
        <strain evidence="3 4">DAOM 194757</strain>
    </source>
</reference>
<dbReference type="PROSITE" id="PS00463">
    <property type="entry name" value="ZN2_CY6_FUNGAL_1"/>
    <property type="match status" value="1"/>
</dbReference>
<dbReference type="InterPro" id="IPR001138">
    <property type="entry name" value="Zn2Cys6_DnaBD"/>
</dbReference>
<keyword evidence="1" id="KW-0175">Coiled coil</keyword>
<dbReference type="Gene3D" id="4.10.240.10">
    <property type="entry name" value="Zn(2)-C6 fungal-type DNA-binding domain"/>
    <property type="match status" value="1"/>
</dbReference>
<dbReference type="Proteomes" id="UP000266673">
    <property type="component" value="Unassembled WGS sequence"/>
</dbReference>
<dbReference type="Pfam" id="PF00172">
    <property type="entry name" value="Zn_clus"/>
    <property type="match status" value="1"/>
</dbReference>
<dbReference type="SUPFAM" id="SSF57701">
    <property type="entry name" value="Zn2/Cys6 DNA-binding domain"/>
    <property type="match status" value="1"/>
</dbReference>
<gene>
    <name evidence="3" type="ORF">C2G38_2048949</name>
</gene>
<dbReference type="AlphaFoldDB" id="A0A397U9P6"/>
<dbReference type="OrthoDB" id="2478163at2759"/>
<dbReference type="EMBL" id="QKWP01002315">
    <property type="protein sequence ID" value="RIB03826.1"/>
    <property type="molecule type" value="Genomic_DNA"/>
</dbReference>
<dbReference type="InterPro" id="IPR036864">
    <property type="entry name" value="Zn2-C6_fun-type_DNA-bd_sf"/>
</dbReference>
<feature type="domain" description="Zn(2)-C6 fungal-type" evidence="2">
    <location>
        <begin position="48"/>
        <end position="84"/>
    </location>
</feature>
<evidence type="ECO:0000259" key="2">
    <source>
        <dbReference type="PROSITE" id="PS50048"/>
    </source>
</evidence>
<protein>
    <recommendedName>
        <fullName evidence="2">Zn(2)-C6 fungal-type domain-containing protein</fullName>
    </recommendedName>
</protein>
<dbReference type="CDD" id="cd00067">
    <property type="entry name" value="GAL4"/>
    <property type="match status" value="1"/>
</dbReference>